<evidence type="ECO:0000313" key="3">
    <source>
        <dbReference type="Proteomes" id="UP000181942"/>
    </source>
</evidence>
<organism evidence="2 3">
    <name type="scientific">Streptomyces mirabilis</name>
    <dbReference type="NCBI Taxonomy" id="68239"/>
    <lineage>
        <taxon>Bacteria</taxon>
        <taxon>Bacillati</taxon>
        <taxon>Actinomycetota</taxon>
        <taxon>Actinomycetes</taxon>
        <taxon>Kitasatosporales</taxon>
        <taxon>Streptomycetaceae</taxon>
        <taxon>Streptomyces</taxon>
    </lineage>
</organism>
<sequence length="343" mass="36663">MPQGQRTDTSGTGPPHSCARWMWRTTHRGARRLGGPPPAPRRQIAPEVEDLQKLVRVRDHLPGSPSETCRRCPVLTSCGGSLYTHRYSPERGFDNPFIFCADPRALIEGIAEQVVNRSLATVVSDSDELSFEHMGLDRLLFQVAPTSADSWTSTRRRGRRDAELDRNAQKAVVLGPGAVAVLDVLRAEQLVQHGPGQHGALTDAAAGDGVLRQVNLHDCTDGNLFHAPWRDNPRPLTGLVHRAYAFAGVATFCAPGGGSTKSLPDSSPTRSWLTCASRPSTGAGAGRRSRRAVSGPAAPPPSPSGREPGSQRTRGSTGSDCRAVRATASRTPRRPPGPAPGPR</sequence>
<protein>
    <submittedName>
        <fullName evidence="2">HEXXH motif-containing protein</fullName>
    </submittedName>
</protein>
<feature type="region of interest" description="Disordered" evidence="1">
    <location>
        <begin position="258"/>
        <end position="343"/>
    </location>
</feature>
<gene>
    <name evidence="2" type="ORF">SAMN02787118_1526</name>
</gene>
<feature type="compositionally biased region" description="Pro residues" evidence="1">
    <location>
        <begin position="334"/>
        <end position="343"/>
    </location>
</feature>
<dbReference type="InterPro" id="IPR013785">
    <property type="entry name" value="Aldolase_TIM"/>
</dbReference>
<feature type="compositionally biased region" description="Polar residues" evidence="1">
    <location>
        <begin position="260"/>
        <end position="274"/>
    </location>
</feature>
<evidence type="ECO:0000313" key="2">
    <source>
        <dbReference type="EMBL" id="SFH16717.1"/>
    </source>
</evidence>
<accession>A0A1I2XUE1</accession>
<name>A0A1I2XUE1_9ACTN</name>
<dbReference type="Gene3D" id="3.20.20.70">
    <property type="entry name" value="Aldolase class I"/>
    <property type="match status" value="1"/>
</dbReference>
<dbReference type="AlphaFoldDB" id="A0A1I2XUE1"/>
<evidence type="ECO:0000256" key="1">
    <source>
        <dbReference type="SAM" id="MobiDB-lite"/>
    </source>
</evidence>
<proteinExistence type="predicted"/>
<dbReference type="Proteomes" id="UP000181942">
    <property type="component" value="Unassembled WGS sequence"/>
</dbReference>
<reference evidence="2 3" key="1">
    <citation type="submission" date="2016-10" db="EMBL/GenBank/DDBJ databases">
        <authorList>
            <person name="de Groot N.N."/>
        </authorList>
    </citation>
    <scope>NUCLEOTIDE SEQUENCE [LARGE SCALE GENOMIC DNA]</scope>
    <source>
        <strain evidence="2 3">OK461</strain>
    </source>
</reference>
<dbReference type="EMBL" id="FONR01000052">
    <property type="protein sequence ID" value="SFH16717.1"/>
    <property type="molecule type" value="Genomic_DNA"/>
</dbReference>